<proteinExistence type="predicted"/>
<feature type="region of interest" description="Disordered" evidence="1">
    <location>
        <begin position="45"/>
        <end position="66"/>
    </location>
</feature>
<evidence type="ECO:0000256" key="1">
    <source>
        <dbReference type="SAM" id="MobiDB-lite"/>
    </source>
</evidence>
<sequence>MCTIVKARHMTSRDATRSSGICLVTRCVHTRLLVSVPPRSHTLGCVPPSHSVTGDESERRGRRPRA</sequence>
<name>A0AAV6QK91_SOLSE</name>
<comment type="caution">
    <text evidence="2">The sequence shown here is derived from an EMBL/GenBank/DDBJ whole genome shotgun (WGS) entry which is preliminary data.</text>
</comment>
<keyword evidence="3" id="KW-1185">Reference proteome</keyword>
<dbReference type="AlphaFoldDB" id="A0AAV6QK91"/>
<accession>A0AAV6QK91</accession>
<evidence type="ECO:0000313" key="3">
    <source>
        <dbReference type="Proteomes" id="UP000693946"/>
    </source>
</evidence>
<reference evidence="2 3" key="1">
    <citation type="journal article" date="2021" name="Sci. Rep.">
        <title>Chromosome anchoring in Senegalese sole (Solea senegalensis) reveals sex-associated markers and genome rearrangements in flatfish.</title>
        <authorList>
            <person name="Guerrero-Cozar I."/>
            <person name="Gomez-Garrido J."/>
            <person name="Berbel C."/>
            <person name="Martinez-Blanch J.F."/>
            <person name="Alioto T."/>
            <person name="Claros M.G."/>
            <person name="Gagnaire P.A."/>
            <person name="Manchado M."/>
        </authorList>
    </citation>
    <scope>NUCLEOTIDE SEQUENCE [LARGE SCALE GENOMIC DNA]</scope>
    <source>
        <strain evidence="2">Sse05_10M</strain>
    </source>
</reference>
<dbReference type="EMBL" id="JAGKHQ010000016">
    <property type="protein sequence ID" value="KAG7494156.1"/>
    <property type="molecule type" value="Genomic_DNA"/>
</dbReference>
<organism evidence="2 3">
    <name type="scientific">Solea senegalensis</name>
    <name type="common">Senegalese sole</name>
    <dbReference type="NCBI Taxonomy" id="28829"/>
    <lineage>
        <taxon>Eukaryota</taxon>
        <taxon>Metazoa</taxon>
        <taxon>Chordata</taxon>
        <taxon>Craniata</taxon>
        <taxon>Vertebrata</taxon>
        <taxon>Euteleostomi</taxon>
        <taxon>Actinopterygii</taxon>
        <taxon>Neopterygii</taxon>
        <taxon>Teleostei</taxon>
        <taxon>Neoteleostei</taxon>
        <taxon>Acanthomorphata</taxon>
        <taxon>Carangaria</taxon>
        <taxon>Pleuronectiformes</taxon>
        <taxon>Pleuronectoidei</taxon>
        <taxon>Soleidae</taxon>
        <taxon>Solea</taxon>
    </lineage>
</organism>
<protein>
    <submittedName>
        <fullName evidence="2">Uncharacterized protein</fullName>
    </submittedName>
</protein>
<dbReference type="Proteomes" id="UP000693946">
    <property type="component" value="Linkage Group LG4"/>
</dbReference>
<gene>
    <name evidence="2" type="ORF">JOB18_024507</name>
</gene>
<evidence type="ECO:0000313" key="2">
    <source>
        <dbReference type="EMBL" id="KAG7494156.1"/>
    </source>
</evidence>